<dbReference type="InterPro" id="IPR051543">
    <property type="entry name" value="Serine_Peptidase_S9A"/>
</dbReference>
<feature type="signal peptide" evidence="5">
    <location>
        <begin position="1"/>
        <end position="21"/>
    </location>
</feature>
<dbReference type="RefSeq" id="WP_212758195.1">
    <property type="nucleotide sequence ID" value="NZ_CP053073.1"/>
</dbReference>
<dbReference type="FunCoup" id="A0A6M4H3U2">
    <property type="interactions" value="463"/>
</dbReference>
<evidence type="ECO:0000256" key="1">
    <source>
        <dbReference type="ARBA" id="ARBA00005228"/>
    </source>
</evidence>
<keyword evidence="8" id="KW-0031">Aminopeptidase</keyword>
<dbReference type="Pfam" id="PF00326">
    <property type="entry name" value="Peptidase_S9"/>
    <property type="match status" value="1"/>
</dbReference>
<keyword evidence="2" id="KW-0645">Protease</keyword>
<sequence>MSPLIRVAGAALAFAALSLMAQTMDPKAATPPTAAKKPKVMTKFGDRRVDDYFWLREKTNPEVIDYLKAENAYGAAVMKPLEGFREKVYKEILGRIKETDESVPYRNKGYWYYQREVEGKQYPIHCRRKGSMEAPEEIILDVNALAEGKKFTSVGLMEVSPDGTKLAYTVDFTGFRQYTLNTKDLVTGAQGSEKIERVTSMSWAADNKTIFYVEEHPETKRSYRLHRHLLGVDGSDLVFEEKDEVFDIEVGETRSEKFLVMSASAKDTTEVRVLPSGDPRGEWQLIEKRKSGHEYFVSHHDDDFYIRTNDKGRNYRLVKAPVATPGQKHWKQLIAARKLVMLESADMFKDFWVLTERDNGLLKLRITDFKTGNHHYIDVPEQVYSTYGGTNAEYETGTFRFIYESLVTPKSWYDYDVTARSRKLLKQQPVLGGYDPSLYASEAVVATAKDGTKIPMSIVYKKSLRKSTPQPMLLYGYGSYGISMDPWFRSSRVSLLDRGMIFAIAHIRGGGDRGRTWYDDGKLMKKKNTFSDFVTCAEHLVAKGYTAPDRLVIQGGSAGGLLMGAVTNLRPDLFKAVVTQVPFVDVMNTMLDASLPLTVQEYLEWGNPNTEKAYKYMRSYSPYDNLKKGAYPAMLVETSLNDSQVMYWEPAKYVAKLRTLKTDNNALVLKTILEAGHGGASGRYDALKELAFTYAFVLDQLGLAQ</sequence>
<feature type="chain" id="PRO_5026700431" evidence="5">
    <location>
        <begin position="22"/>
        <end position="705"/>
    </location>
</feature>
<dbReference type="Pfam" id="PF02897">
    <property type="entry name" value="Peptidase_S9_N"/>
    <property type="match status" value="1"/>
</dbReference>
<dbReference type="Proteomes" id="UP000503096">
    <property type="component" value="Chromosome"/>
</dbReference>
<keyword evidence="4" id="KW-0720">Serine protease</keyword>
<dbReference type="GO" id="GO:0006508">
    <property type="term" value="P:proteolysis"/>
    <property type="evidence" value="ECO:0007669"/>
    <property type="project" value="UniProtKB-KW"/>
</dbReference>
<evidence type="ECO:0000259" key="6">
    <source>
        <dbReference type="Pfam" id="PF00326"/>
    </source>
</evidence>
<dbReference type="GO" id="GO:0004252">
    <property type="term" value="F:serine-type endopeptidase activity"/>
    <property type="evidence" value="ECO:0007669"/>
    <property type="project" value="InterPro"/>
</dbReference>
<dbReference type="FunFam" id="3.40.50.1820:FF:000005">
    <property type="entry name" value="Prolyl endopeptidase"/>
    <property type="match status" value="1"/>
</dbReference>
<evidence type="ECO:0000256" key="3">
    <source>
        <dbReference type="ARBA" id="ARBA00022801"/>
    </source>
</evidence>
<dbReference type="Gene3D" id="3.40.50.1820">
    <property type="entry name" value="alpha/beta hydrolase"/>
    <property type="match status" value="1"/>
</dbReference>
<dbReference type="GO" id="GO:0004177">
    <property type="term" value="F:aminopeptidase activity"/>
    <property type="evidence" value="ECO:0007669"/>
    <property type="project" value="UniProtKB-KW"/>
</dbReference>
<dbReference type="PANTHER" id="PTHR11757:SF19">
    <property type="entry name" value="PROLYL ENDOPEPTIDASE-LIKE"/>
    <property type="match status" value="1"/>
</dbReference>
<name>A0A6M4H3U2_9PROT</name>
<accession>A0A6M4H3U2</accession>
<feature type="domain" description="Peptidase S9 prolyl oligopeptidase catalytic" evidence="6">
    <location>
        <begin position="487"/>
        <end position="702"/>
    </location>
</feature>
<dbReference type="SUPFAM" id="SSF53474">
    <property type="entry name" value="alpha/beta-Hydrolases"/>
    <property type="match status" value="1"/>
</dbReference>
<dbReference type="AlphaFoldDB" id="A0A6M4H3U2"/>
<dbReference type="InterPro" id="IPR023302">
    <property type="entry name" value="Pept_S9A_N"/>
</dbReference>
<keyword evidence="5" id="KW-0732">Signal</keyword>
<feature type="domain" description="Peptidase S9A N-terminal" evidence="7">
    <location>
        <begin position="32"/>
        <end position="428"/>
    </location>
</feature>
<dbReference type="PANTHER" id="PTHR11757">
    <property type="entry name" value="PROTEASE FAMILY S9A OLIGOPEPTIDASE"/>
    <property type="match status" value="1"/>
</dbReference>
<dbReference type="InterPro" id="IPR002470">
    <property type="entry name" value="Peptidase_S9A"/>
</dbReference>
<evidence type="ECO:0000256" key="4">
    <source>
        <dbReference type="ARBA" id="ARBA00022825"/>
    </source>
</evidence>
<protein>
    <submittedName>
        <fullName evidence="8">Dipeptidyl aminopeptidase BI</fullName>
        <ecNumber evidence="8">3.4.14.-</ecNumber>
    </submittedName>
</protein>
<evidence type="ECO:0000259" key="7">
    <source>
        <dbReference type="Pfam" id="PF02897"/>
    </source>
</evidence>
<evidence type="ECO:0000256" key="5">
    <source>
        <dbReference type="SAM" id="SignalP"/>
    </source>
</evidence>
<evidence type="ECO:0000313" key="8">
    <source>
        <dbReference type="EMBL" id="QJR13952.1"/>
    </source>
</evidence>
<dbReference type="SUPFAM" id="SSF50993">
    <property type="entry name" value="Peptidase/esterase 'gauge' domain"/>
    <property type="match status" value="1"/>
</dbReference>
<dbReference type="PRINTS" id="PR00862">
    <property type="entry name" value="PROLIGOPTASE"/>
</dbReference>
<evidence type="ECO:0000256" key="2">
    <source>
        <dbReference type="ARBA" id="ARBA00022670"/>
    </source>
</evidence>
<dbReference type="KEGG" id="upl:DSM104440_00744"/>
<keyword evidence="3 8" id="KW-0378">Hydrolase</keyword>
<gene>
    <name evidence="8" type="primary">dapb1</name>
    <name evidence="8" type="ORF">DSM104440_00744</name>
</gene>
<proteinExistence type="inferred from homology"/>
<dbReference type="InParanoid" id="A0A6M4H3U2"/>
<dbReference type="Gene3D" id="2.130.10.120">
    <property type="entry name" value="Prolyl oligopeptidase, N-terminal domain"/>
    <property type="match status" value="1"/>
</dbReference>
<reference evidence="8 9" key="1">
    <citation type="submission" date="2020-04" db="EMBL/GenBank/DDBJ databases">
        <title>Usitatibacter rugosus gen. nov., sp. nov. and Usitatibacter palustris sp. nov., novel members of Usitatibacteraceae fam. nov. within the order Nitrosomonadales isolated from soil.</title>
        <authorList>
            <person name="Huber K.J."/>
            <person name="Neumann-Schaal M."/>
            <person name="Geppert A."/>
            <person name="Luckner M."/>
            <person name="Wanner G."/>
            <person name="Overmann J."/>
        </authorList>
    </citation>
    <scope>NUCLEOTIDE SEQUENCE [LARGE SCALE GENOMIC DNA]</scope>
    <source>
        <strain evidence="8 9">Swamp67</strain>
    </source>
</reference>
<dbReference type="InterPro" id="IPR001375">
    <property type="entry name" value="Peptidase_S9_cat"/>
</dbReference>
<keyword evidence="9" id="KW-1185">Reference proteome</keyword>
<dbReference type="EMBL" id="CP053073">
    <property type="protein sequence ID" value="QJR13952.1"/>
    <property type="molecule type" value="Genomic_DNA"/>
</dbReference>
<dbReference type="InterPro" id="IPR029058">
    <property type="entry name" value="AB_hydrolase_fold"/>
</dbReference>
<organism evidence="8 9">
    <name type="scientific">Usitatibacter palustris</name>
    <dbReference type="NCBI Taxonomy" id="2732487"/>
    <lineage>
        <taxon>Bacteria</taxon>
        <taxon>Pseudomonadati</taxon>
        <taxon>Pseudomonadota</taxon>
        <taxon>Betaproteobacteria</taxon>
        <taxon>Nitrosomonadales</taxon>
        <taxon>Usitatibacteraceae</taxon>
        <taxon>Usitatibacter</taxon>
    </lineage>
</organism>
<comment type="similarity">
    <text evidence="1">Belongs to the peptidase S9A family.</text>
</comment>
<evidence type="ECO:0000313" key="9">
    <source>
        <dbReference type="Proteomes" id="UP000503096"/>
    </source>
</evidence>
<dbReference type="EC" id="3.4.14.-" evidence="8"/>